<accession>A0A5C6EHL3</accession>
<dbReference type="CDD" id="cd06223">
    <property type="entry name" value="PRTases_typeI"/>
    <property type="match status" value="1"/>
</dbReference>
<dbReference type="EMBL" id="SJPX01000006">
    <property type="protein sequence ID" value="TWU47116.1"/>
    <property type="molecule type" value="Genomic_DNA"/>
</dbReference>
<dbReference type="InterPro" id="IPR029057">
    <property type="entry name" value="PRTase-like"/>
</dbReference>
<protein>
    <recommendedName>
        <fullName evidence="5 15">Hypoxanthine phosphoribosyltransferase</fullName>
        <ecNumber evidence="5 15">2.4.2.8</ecNumber>
    </recommendedName>
</protein>
<dbReference type="InterPro" id="IPR000836">
    <property type="entry name" value="PRTase_dom"/>
</dbReference>
<comment type="similarity">
    <text evidence="4 15">Belongs to the purine/pyrimidine phosphoribosyltransferase family.</text>
</comment>
<dbReference type="GO" id="GO:0046100">
    <property type="term" value="P:hypoxanthine metabolic process"/>
    <property type="evidence" value="ECO:0007669"/>
    <property type="project" value="TreeGrafter"/>
</dbReference>
<evidence type="ECO:0000256" key="2">
    <source>
        <dbReference type="ARBA" id="ARBA00004496"/>
    </source>
</evidence>
<sequence>MTSLRAPKPNAHPRVIDRFTLAPSLHLALSACGAQTTQIEPTLCILPSPEAIARLSLIEITFRIGIRELSTLGGAIGNHLTALLAISQNRKLIRMRILLDEAQLTEGVERLATEIDHHFGDRPLTVIAIMTGSLVLFADLIRRLSMPQRVGVVQASSYRGGLKSGDLTVDAKMLIDVAGRDVLLVDDIFDTGKTLDRLSGMMSEFGAASVKTAVLLHKRTDHIVELRPDFKAFEIPDEFVVGYGLDFMDMYRNLPYLAILEPHEIEQTAAEAKS</sequence>
<evidence type="ECO:0000256" key="15">
    <source>
        <dbReference type="RuleBase" id="RU364099"/>
    </source>
</evidence>
<dbReference type="Proteomes" id="UP000317977">
    <property type="component" value="Unassembled WGS sequence"/>
</dbReference>
<dbReference type="PANTHER" id="PTHR43340:SF1">
    <property type="entry name" value="HYPOXANTHINE PHOSPHORIBOSYLTRANSFERASE"/>
    <property type="match status" value="1"/>
</dbReference>
<comment type="subcellular location">
    <subcellularLocation>
        <location evidence="2 15">Cytoplasm</location>
    </subcellularLocation>
</comment>
<evidence type="ECO:0000256" key="13">
    <source>
        <dbReference type="ARBA" id="ARBA00048811"/>
    </source>
</evidence>
<dbReference type="GO" id="GO:0004422">
    <property type="term" value="F:hypoxanthine phosphoribosyltransferase activity"/>
    <property type="evidence" value="ECO:0007669"/>
    <property type="project" value="InterPro"/>
</dbReference>
<dbReference type="EC" id="2.4.2.8" evidence="5 15"/>
<keyword evidence="10 15" id="KW-0660">Purine salvage</keyword>
<dbReference type="GO" id="GO:0052657">
    <property type="term" value="F:guanine phosphoribosyltransferase activity"/>
    <property type="evidence" value="ECO:0007669"/>
    <property type="project" value="RHEA"/>
</dbReference>
<dbReference type="PANTHER" id="PTHR43340">
    <property type="entry name" value="HYPOXANTHINE-GUANINE PHOSPHORIBOSYLTRANSFERASE"/>
    <property type="match status" value="1"/>
</dbReference>
<dbReference type="SUPFAM" id="SSF53271">
    <property type="entry name" value="PRTase-like"/>
    <property type="match status" value="1"/>
</dbReference>
<keyword evidence="6 15" id="KW-0963">Cytoplasm</keyword>
<evidence type="ECO:0000256" key="9">
    <source>
        <dbReference type="ARBA" id="ARBA00022723"/>
    </source>
</evidence>
<dbReference type="GO" id="GO:0032264">
    <property type="term" value="P:IMP salvage"/>
    <property type="evidence" value="ECO:0007669"/>
    <property type="project" value="UniProtKB-UniPathway"/>
</dbReference>
<dbReference type="NCBIfam" id="TIGR01203">
    <property type="entry name" value="HGPRTase"/>
    <property type="match status" value="1"/>
</dbReference>
<evidence type="ECO:0000256" key="14">
    <source>
        <dbReference type="ARBA" id="ARBA00049402"/>
    </source>
</evidence>
<dbReference type="GO" id="GO:0006178">
    <property type="term" value="P:guanine salvage"/>
    <property type="evidence" value="ECO:0007669"/>
    <property type="project" value="TreeGrafter"/>
</dbReference>
<evidence type="ECO:0000256" key="7">
    <source>
        <dbReference type="ARBA" id="ARBA00022676"/>
    </source>
</evidence>
<dbReference type="Gene3D" id="3.40.50.2020">
    <property type="match status" value="1"/>
</dbReference>
<keyword evidence="9 15" id="KW-0479">Metal-binding</keyword>
<evidence type="ECO:0000313" key="18">
    <source>
        <dbReference type="Proteomes" id="UP000317977"/>
    </source>
</evidence>
<dbReference type="GO" id="GO:0006166">
    <property type="term" value="P:purine ribonucleoside salvage"/>
    <property type="evidence" value="ECO:0007669"/>
    <property type="project" value="UniProtKB-KW"/>
</dbReference>
<evidence type="ECO:0000256" key="4">
    <source>
        <dbReference type="ARBA" id="ARBA00008391"/>
    </source>
</evidence>
<comment type="pathway">
    <text evidence="3 15">Purine metabolism; IMP biosynthesis via salvage pathway; IMP from hypoxanthine: step 1/1.</text>
</comment>
<dbReference type="InterPro" id="IPR005904">
    <property type="entry name" value="Hxn_phspho_trans"/>
</dbReference>
<comment type="catalytic activity">
    <reaction evidence="14">
        <text>IMP + diphosphate = hypoxanthine + 5-phospho-alpha-D-ribose 1-diphosphate</text>
        <dbReference type="Rhea" id="RHEA:17973"/>
        <dbReference type="ChEBI" id="CHEBI:17368"/>
        <dbReference type="ChEBI" id="CHEBI:33019"/>
        <dbReference type="ChEBI" id="CHEBI:58017"/>
        <dbReference type="ChEBI" id="CHEBI:58053"/>
        <dbReference type="EC" id="2.4.2.8"/>
    </reaction>
    <physiologicalReaction direction="right-to-left" evidence="14">
        <dbReference type="Rhea" id="RHEA:17975"/>
    </physiologicalReaction>
</comment>
<evidence type="ECO:0000256" key="1">
    <source>
        <dbReference type="ARBA" id="ARBA00001946"/>
    </source>
</evidence>
<dbReference type="GO" id="GO:0005829">
    <property type="term" value="C:cytosol"/>
    <property type="evidence" value="ECO:0007669"/>
    <property type="project" value="TreeGrafter"/>
</dbReference>
<evidence type="ECO:0000256" key="8">
    <source>
        <dbReference type="ARBA" id="ARBA00022679"/>
    </source>
</evidence>
<keyword evidence="7 15" id="KW-0328">Glycosyltransferase</keyword>
<evidence type="ECO:0000313" key="17">
    <source>
        <dbReference type="EMBL" id="TWU47116.1"/>
    </source>
</evidence>
<comment type="catalytic activity">
    <reaction evidence="13">
        <text>GMP + diphosphate = guanine + 5-phospho-alpha-D-ribose 1-diphosphate</text>
        <dbReference type="Rhea" id="RHEA:25424"/>
        <dbReference type="ChEBI" id="CHEBI:16235"/>
        <dbReference type="ChEBI" id="CHEBI:33019"/>
        <dbReference type="ChEBI" id="CHEBI:58017"/>
        <dbReference type="ChEBI" id="CHEBI:58115"/>
        <dbReference type="EC" id="2.4.2.8"/>
    </reaction>
    <physiologicalReaction direction="right-to-left" evidence="13">
        <dbReference type="Rhea" id="RHEA:25426"/>
    </physiologicalReaction>
</comment>
<evidence type="ECO:0000256" key="10">
    <source>
        <dbReference type="ARBA" id="ARBA00022726"/>
    </source>
</evidence>
<name>A0A5C6EHL3_9BACT</name>
<evidence type="ECO:0000259" key="16">
    <source>
        <dbReference type="Pfam" id="PF00156"/>
    </source>
</evidence>
<comment type="caution">
    <text evidence="17">The sequence shown here is derived from an EMBL/GenBank/DDBJ whole genome shotgun (WGS) entry which is preliminary data.</text>
</comment>
<dbReference type="UniPathway" id="UPA00591">
    <property type="reaction ID" value="UER00648"/>
</dbReference>
<feature type="domain" description="Phosphoribosyltransferase" evidence="16">
    <location>
        <begin position="101"/>
        <end position="247"/>
    </location>
</feature>
<keyword evidence="11 15" id="KW-0547">Nucleotide-binding</keyword>
<keyword evidence="18" id="KW-1185">Reference proteome</keyword>
<comment type="cofactor">
    <cofactor evidence="1 15">
        <name>Mg(2+)</name>
        <dbReference type="ChEBI" id="CHEBI:18420"/>
    </cofactor>
</comment>
<dbReference type="Pfam" id="PF00156">
    <property type="entry name" value="Pribosyltran"/>
    <property type="match status" value="1"/>
</dbReference>
<dbReference type="PROSITE" id="PS51257">
    <property type="entry name" value="PROKAR_LIPOPROTEIN"/>
    <property type="match status" value="1"/>
</dbReference>
<dbReference type="GO" id="GO:0032263">
    <property type="term" value="P:GMP salvage"/>
    <property type="evidence" value="ECO:0007669"/>
    <property type="project" value="TreeGrafter"/>
</dbReference>
<evidence type="ECO:0000256" key="12">
    <source>
        <dbReference type="ARBA" id="ARBA00022842"/>
    </source>
</evidence>
<evidence type="ECO:0000256" key="5">
    <source>
        <dbReference type="ARBA" id="ARBA00011895"/>
    </source>
</evidence>
<dbReference type="GO" id="GO:0000166">
    <property type="term" value="F:nucleotide binding"/>
    <property type="evidence" value="ECO:0007669"/>
    <property type="project" value="UniProtKB-KW"/>
</dbReference>
<dbReference type="InterPro" id="IPR050408">
    <property type="entry name" value="HGPRT"/>
</dbReference>
<organism evidence="17 18">
    <name type="scientific">Rubripirellula reticaptiva</name>
    <dbReference type="NCBI Taxonomy" id="2528013"/>
    <lineage>
        <taxon>Bacteria</taxon>
        <taxon>Pseudomonadati</taxon>
        <taxon>Planctomycetota</taxon>
        <taxon>Planctomycetia</taxon>
        <taxon>Pirellulales</taxon>
        <taxon>Pirellulaceae</taxon>
        <taxon>Rubripirellula</taxon>
    </lineage>
</organism>
<reference evidence="17 18" key="1">
    <citation type="submission" date="2019-02" db="EMBL/GenBank/DDBJ databases">
        <title>Deep-cultivation of Planctomycetes and their phenomic and genomic characterization uncovers novel biology.</title>
        <authorList>
            <person name="Wiegand S."/>
            <person name="Jogler M."/>
            <person name="Boedeker C."/>
            <person name="Pinto D."/>
            <person name="Vollmers J."/>
            <person name="Rivas-Marin E."/>
            <person name="Kohn T."/>
            <person name="Peeters S.H."/>
            <person name="Heuer A."/>
            <person name="Rast P."/>
            <person name="Oberbeckmann S."/>
            <person name="Bunk B."/>
            <person name="Jeske O."/>
            <person name="Meyerdierks A."/>
            <person name="Storesund J.E."/>
            <person name="Kallscheuer N."/>
            <person name="Luecker S."/>
            <person name="Lage O.M."/>
            <person name="Pohl T."/>
            <person name="Merkel B.J."/>
            <person name="Hornburger P."/>
            <person name="Mueller R.-W."/>
            <person name="Bruemmer F."/>
            <person name="Labrenz M."/>
            <person name="Spormann A.M."/>
            <person name="Op Den Camp H."/>
            <person name="Overmann J."/>
            <person name="Amann R."/>
            <person name="Jetten M.S.M."/>
            <person name="Mascher T."/>
            <person name="Medema M.H."/>
            <person name="Devos D.P."/>
            <person name="Kaster A.-K."/>
            <person name="Ovreas L."/>
            <person name="Rohde M."/>
            <person name="Galperin M.Y."/>
            <person name="Jogler C."/>
        </authorList>
    </citation>
    <scope>NUCLEOTIDE SEQUENCE [LARGE SCALE GENOMIC DNA]</scope>
    <source>
        <strain evidence="17 18">Poly59</strain>
    </source>
</reference>
<evidence type="ECO:0000256" key="11">
    <source>
        <dbReference type="ARBA" id="ARBA00022741"/>
    </source>
</evidence>
<gene>
    <name evidence="17" type="primary">hpt</name>
    <name evidence="17" type="ORF">Poly59_60900</name>
</gene>
<evidence type="ECO:0000256" key="6">
    <source>
        <dbReference type="ARBA" id="ARBA00022490"/>
    </source>
</evidence>
<dbReference type="GO" id="GO:0000287">
    <property type="term" value="F:magnesium ion binding"/>
    <property type="evidence" value="ECO:0007669"/>
    <property type="project" value="TreeGrafter"/>
</dbReference>
<keyword evidence="8 15" id="KW-0808">Transferase</keyword>
<proteinExistence type="inferred from homology"/>
<evidence type="ECO:0000256" key="3">
    <source>
        <dbReference type="ARBA" id="ARBA00004669"/>
    </source>
</evidence>
<keyword evidence="12 15" id="KW-0460">Magnesium</keyword>
<dbReference type="AlphaFoldDB" id="A0A5C6EHL3"/>